<dbReference type="VEuPathDB" id="ToxoDB:cyc_04357"/>
<comment type="caution">
    <text evidence="2">The sequence shown here is derived from an EMBL/GenBank/DDBJ whole genome shotgun (WGS) entry which is preliminary data.</text>
</comment>
<evidence type="ECO:0000313" key="2">
    <source>
        <dbReference type="EMBL" id="OEH74810.1"/>
    </source>
</evidence>
<accession>A0A1D3CUE0</accession>
<gene>
    <name evidence="2" type="ORF">cyc_04357</name>
</gene>
<proteinExistence type="predicted"/>
<feature type="region of interest" description="Disordered" evidence="1">
    <location>
        <begin position="100"/>
        <end position="125"/>
    </location>
</feature>
<evidence type="ECO:0000256" key="1">
    <source>
        <dbReference type="SAM" id="MobiDB-lite"/>
    </source>
</evidence>
<protein>
    <submittedName>
        <fullName evidence="2">Uncharacterized protein</fullName>
    </submittedName>
</protein>
<name>A0A1D3CUE0_9EIME</name>
<reference evidence="2 3" key="1">
    <citation type="journal article" date="2016" name="BMC Genomics">
        <title>Comparative genomics reveals Cyclospora cayetanensis possesses coccidia-like metabolism and invasion components but unique surface antigens.</title>
        <authorList>
            <person name="Liu S."/>
            <person name="Wang L."/>
            <person name="Zheng H."/>
            <person name="Xu Z."/>
            <person name="Roellig D.M."/>
            <person name="Li N."/>
            <person name="Frace M.A."/>
            <person name="Tang K."/>
            <person name="Arrowood M.J."/>
            <person name="Moss D.M."/>
            <person name="Zhang L."/>
            <person name="Feng Y."/>
            <person name="Xiao L."/>
        </authorList>
    </citation>
    <scope>NUCLEOTIDE SEQUENCE [LARGE SCALE GENOMIC DNA]</scope>
    <source>
        <strain evidence="2 3">CHN_HEN01</strain>
    </source>
</reference>
<dbReference type="Proteomes" id="UP000095192">
    <property type="component" value="Unassembled WGS sequence"/>
</dbReference>
<dbReference type="EMBL" id="JROU02001923">
    <property type="protein sequence ID" value="OEH74810.1"/>
    <property type="molecule type" value="Genomic_DNA"/>
</dbReference>
<dbReference type="InParanoid" id="A0A1D3CUE0"/>
<keyword evidence="3" id="KW-1185">Reference proteome</keyword>
<evidence type="ECO:0000313" key="3">
    <source>
        <dbReference type="Proteomes" id="UP000095192"/>
    </source>
</evidence>
<sequence length="125" mass="12975">MAGASDALGEAANIPRPPPVAREAVERGLVSFETRLLASKAPELFVRAFEKTPGGADASSPDDGVVLSTAGYARVATSSLPLSLGQQGFLECLYQEAPPLHSPDRLRKPPRMSRCSLGDAAGGEA</sequence>
<organism evidence="2 3">
    <name type="scientific">Cyclospora cayetanensis</name>
    <dbReference type="NCBI Taxonomy" id="88456"/>
    <lineage>
        <taxon>Eukaryota</taxon>
        <taxon>Sar</taxon>
        <taxon>Alveolata</taxon>
        <taxon>Apicomplexa</taxon>
        <taxon>Conoidasida</taxon>
        <taxon>Coccidia</taxon>
        <taxon>Eucoccidiorida</taxon>
        <taxon>Eimeriorina</taxon>
        <taxon>Eimeriidae</taxon>
        <taxon>Cyclospora</taxon>
    </lineage>
</organism>
<dbReference type="AlphaFoldDB" id="A0A1D3CUE0"/>